<keyword evidence="2" id="KW-0812">Transmembrane</keyword>
<evidence type="ECO:0000313" key="3">
    <source>
        <dbReference type="EMBL" id="KAF1385745.1"/>
    </source>
</evidence>
<organism evidence="3 4">
    <name type="scientific">Perca fluviatilis</name>
    <name type="common">European perch</name>
    <dbReference type="NCBI Taxonomy" id="8168"/>
    <lineage>
        <taxon>Eukaryota</taxon>
        <taxon>Metazoa</taxon>
        <taxon>Chordata</taxon>
        <taxon>Craniata</taxon>
        <taxon>Vertebrata</taxon>
        <taxon>Euteleostomi</taxon>
        <taxon>Actinopterygii</taxon>
        <taxon>Neopterygii</taxon>
        <taxon>Teleostei</taxon>
        <taxon>Neoteleostei</taxon>
        <taxon>Acanthomorphata</taxon>
        <taxon>Eupercaria</taxon>
        <taxon>Perciformes</taxon>
        <taxon>Percoidei</taxon>
        <taxon>Percidae</taxon>
        <taxon>Percinae</taxon>
        <taxon>Perca</taxon>
    </lineage>
</organism>
<accession>A0A6A5F5X6</accession>
<sequence>MGGFTVFTPTNVSQCKYKHHHQFVKHNKKQHQTIAKHSQTFYYEISENVWFIQFNLFDLIGNSLFSHWKMYFLCFVVFLVLSEFTLAPAFHLASPTGQTAPRSGSPAPRPRPSAWSPSCEPSWRWWLLCRNRCVG</sequence>
<proteinExistence type="predicted"/>
<protein>
    <submittedName>
        <fullName evidence="3">Uncharacterized protein</fullName>
    </submittedName>
</protein>
<evidence type="ECO:0000256" key="1">
    <source>
        <dbReference type="SAM" id="MobiDB-lite"/>
    </source>
</evidence>
<evidence type="ECO:0000256" key="2">
    <source>
        <dbReference type="SAM" id="Phobius"/>
    </source>
</evidence>
<dbReference type="Proteomes" id="UP000465112">
    <property type="component" value="Chromosome 9"/>
</dbReference>
<feature type="transmembrane region" description="Helical" evidence="2">
    <location>
        <begin position="70"/>
        <end position="93"/>
    </location>
</feature>
<dbReference type="EMBL" id="VHII01000009">
    <property type="protein sequence ID" value="KAF1385745.1"/>
    <property type="molecule type" value="Genomic_DNA"/>
</dbReference>
<keyword evidence="2" id="KW-1133">Transmembrane helix</keyword>
<gene>
    <name evidence="3" type="ORF">PFLUV_G00110980</name>
</gene>
<evidence type="ECO:0000313" key="4">
    <source>
        <dbReference type="Proteomes" id="UP000465112"/>
    </source>
</evidence>
<keyword evidence="2" id="KW-0472">Membrane</keyword>
<feature type="region of interest" description="Disordered" evidence="1">
    <location>
        <begin position="95"/>
        <end position="119"/>
    </location>
</feature>
<feature type="compositionally biased region" description="Low complexity" evidence="1">
    <location>
        <begin position="100"/>
        <end position="118"/>
    </location>
</feature>
<comment type="caution">
    <text evidence="3">The sequence shown here is derived from an EMBL/GenBank/DDBJ whole genome shotgun (WGS) entry which is preliminary data.</text>
</comment>
<dbReference type="AlphaFoldDB" id="A0A6A5F5X6"/>
<name>A0A6A5F5X6_PERFL</name>
<keyword evidence="4" id="KW-1185">Reference proteome</keyword>
<reference evidence="3 4" key="1">
    <citation type="submission" date="2019-06" db="EMBL/GenBank/DDBJ databases">
        <title>A chromosome-scale genome assembly of the European perch, Perca fluviatilis.</title>
        <authorList>
            <person name="Roques C."/>
            <person name="Zahm M."/>
            <person name="Cabau C."/>
            <person name="Klopp C."/>
            <person name="Bouchez O."/>
            <person name="Donnadieu C."/>
            <person name="Kuhl H."/>
            <person name="Gislard M."/>
            <person name="Guendouz S."/>
            <person name="Journot L."/>
            <person name="Haffray P."/>
            <person name="Bestin A."/>
            <person name="Morvezen R."/>
            <person name="Feron R."/>
            <person name="Wen M."/>
            <person name="Jouanno E."/>
            <person name="Herpin A."/>
            <person name="Schartl M."/>
            <person name="Postlethwait J."/>
            <person name="Schaerlinger B."/>
            <person name="Chardard D."/>
            <person name="Lecocq T."/>
            <person name="Poncet C."/>
            <person name="Jaffrelo L."/>
            <person name="Lampietro C."/>
            <person name="Guiguen Y."/>
        </authorList>
    </citation>
    <scope>NUCLEOTIDE SEQUENCE [LARGE SCALE GENOMIC DNA]</scope>
    <source>
        <tissue evidence="3">Blood</tissue>
    </source>
</reference>